<evidence type="ECO:0000313" key="2">
    <source>
        <dbReference type="EMBL" id="VBB05304.1"/>
    </source>
</evidence>
<dbReference type="InterPro" id="IPR003382">
    <property type="entry name" value="Flavoprotein"/>
</dbReference>
<accession>A0A498R1J2</accession>
<evidence type="ECO:0000259" key="1">
    <source>
        <dbReference type="Pfam" id="PF02441"/>
    </source>
</evidence>
<dbReference type="Pfam" id="PF02441">
    <property type="entry name" value="Flavoprotein"/>
    <property type="match status" value="1"/>
</dbReference>
<dbReference type="RefSeq" id="WP_122626292.1">
    <property type="nucleotide sequence ID" value="NZ_UPPP01000054.1"/>
</dbReference>
<dbReference type="SUPFAM" id="SSF52507">
    <property type="entry name" value="Homo-oligomeric flavin-containing Cys decarboxylases, HFCD"/>
    <property type="match status" value="1"/>
</dbReference>
<dbReference type="AlphaFoldDB" id="A0A498R1J2"/>
<protein>
    <submittedName>
        <fullName evidence="2">Flavoprotein</fullName>
    </submittedName>
</protein>
<reference evidence="2 3" key="1">
    <citation type="submission" date="2018-06" db="EMBL/GenBank/DDBJ databases">
        <authorList>
            <person name="Strepis N."/>
        </authorList>
    </citation>
    <scope>NUCLEOTIDE SEQUENCE [LARGE SCALE GENOMIC DNA]</scope>
    <source>
        <strain evidence="2">LUCI</strain>
    </source>
</reference>
<dbReference type="OrthoDB" id="3732621at2"/>
<dbReference type="InterPro" id="IPR036551">
    <property type="entry name" value="Flavin_trans-like"/>
</dbReference>
<dbReference type="Gene3D" id="3.40.50.1950">
    <property type="entry name" value="Flavin prenyltransferase-like"/>
    <property type="match status" value="1"/>
</dbReference>
<evidence type="ECO:0000313" key="3">
    <source>
        <dbReference type="Proteomes" id="UP000277811"/>
    </source>
</evidence>
<proteinExistence type="predicted"/>
<dbReference type="EMBL" id="UPPP01000054">
    <property type="protein sequence ID" value="VBB05304.1"/>
    <property type="molecule type" value="Genomic_DNA"/>
</dbReference>
<gene>
    <name evidence="2" type="ORF">LUCI_0511</name>
</gene>
<feature type="domain" description="Flavoprotein" evidence="1">
    <location>
        <begin position="32"/>
        <end position="143"/>
    </location>
</feature>
<dbReference type="GO" id="GO:0003824">
    <property type="term" value="F:catalytic activity"/>
    <property type="evidence" value="ECO:0007669"/>
    <property type="project" value="InterPro"/>
</dbReference>
<organism evidence="2 3">
    <name type="scientific">Lucifera butyrica</name>
    <dbReference type="NCBI Taxonomy" id="1351585"/>
    <lineage>
        <taxon>Bacteria</taxon>
        <taxon>Bacillati</taxon>
        <taxon>Bacillota</taxon>
        <taxon>Negativicutes</taxon>
        <taxon>Veillonellales</taxon>
        <taxon>Veillonellaceae</taxon>
        <taxon>Lucifera</taxon>
    </lineage>
</organism>
<dbReference type="Proteomes" id="UP000277811">
    <property type="component" value="Unassembled WGS sequence"/>
</dbReference>
<keyword evidence="3" id="KW-1185">Reference proteome</keyword>
<name>A0A498R1J2_9FIRM</name>
<sequence length="270" mass="29491">MEQETLVRRITAEVMRRLEQKANPDPKCPGRKIMAVVTGGTIGLEAGMVAMQELQSLPSQLSVILSPAAEKIVGSERIRNFLGQDIAILTAQDPYPGKMLREADLVIVPVLTQNTAAKLAYTLADTLPSILIIQALMFGKPVIAARNAADPRDEWRVRNGMGQGPAGLTRVLQENLNRIEGLGIQLVPIEQLAQRAQELLLPKVKPENQRLVRNGKRTLVDAAAIRLAAQTGAAEYQAPTGALITPLAWDEAREYGIEIVAKEQSYESIY</sequence>